<gene>
    <name evidence="3" type="ORF">PZ740_00620</name>
</gene>
<evidence type="ECO:0000313" key="3">
    <source>
        <dbReference type="EMBL" id="MDF1584884.1"/>
    </source>
</evidence>
<comment type="caution">
    <text evidence="3">The sequence shown here is derived from an EMBL/GenBank/DDBJ whole genome shotgun (WGS) entry which is preliminary data.</text>
</comment>
<dbReference type="Pfam" id="PF16261">
    <property type="entry name" value="DUF4915"/>
    <property type="match status" value="1"/>
</dbReference>
<evidence type="ECO:0000259" key="2">
    <source>
        <dbReference type="Pfam" id="PF16261"/>
    </source>
</evidence>
<feature type="region of interest" description="Disordered" evidence="1">
    <location>
        <begin position="1"/>
        <end position="50"/>
    </location>
</feature>
<feature type="domain" description="Conserved hypothetical protein CHP03032" evidence="2">
    <location>
        <begin position="58"/>
        <end position="373"/>
    </location>
</feature>
<dbReference type="AlphaFoldDB" id="A0AAP3UZH4"/>
<protein>
    <submittedName>
        <fullName evidence="3">TIGR03032 family protein</fullName>
    </submittedName>
</protein>
<evidence type="ECO:0000313" key="4">
    <source>
        <dbReference type="Proteomes" id="UP001301140"/>
    </source>
</evidence>
<keyword evidence="4" id="KW-1185">Reference proteome</keyword>
<organism evidence="3 4">
    <name type="scientific">Marinimicrococcus flavescens</name>
    <dbReference type="NCBI Taxonomy" id="3031815"/>
    <lineage>
        <taxon>Bacteria</taxon>
        <taxon>Pseudomonadati</taxon>
        <taxon>Pseudomonadota</taxon>
        <taxon>Alphaproteobacteria</taxon>
        <taxon>Geminicoccales</taxon>
        <taxon>Geminicoccaceae</taxon>
        <taxon>Marinimicrococcus</taxon>
    </lineage>
</organism>
<name>A0AAP3UZH4_9PROT</name>
<dbReference type="EMBL" id="JARGEQ010000001">
    <property type="protein sequence ID" value="MDF1584884.1"/>
    <property type="molecule type" value="Genomic_DNA"/>
</dbReference>
<feature type="compositionally biased region" description="Basic and acidic residues" evidence="1">
    <location>
        <begin position="17"/>
        <end position="30"/>
    </location>
</feature>
<dbReference type="InterPro" id="IPR017481">
    <property type="entry name" value="CHP03032"/>
</dbReference>
<dbReference type="NCBIfam" id="TIGR03032">
    <property type="entry name" value="TIGR03032 family protein"/>
    <property type="match status" value="1"/>
</dbReference>
<dbReference type="Proteomes" id="UP001301140">
    <property type="component" value="Unassembled WGS sequence"/>
</dbReference>
<dbReference type="SUPFAM" id="SSF63825">
    <property type="entry name" value="YWTD domain"/>
    <property type="match status" value="1"/>
</dbReference>
<proteinExistence type="predicted"/>
<sequence length="393" mass="43480">MGDARENEQTESMAAEDTVRDDGAAADEQRSTGAPRAPGAEVPAQKPGHTQISVSRGFGGWLQANGASLAFTSYQTGQLFMVGARPDGKVSFHQRSFQRAMGLCATPQRLYLASLYQIWRLENVLRPGQQANKTFDRLYVPRNAQTTGDVDAHELAVEPSGRIVFVNTKYSCIATTDLVHGFRPLWKPPFISRLAAEDRCHLNGMTLVDGKVRYVTAVSRSDVVDGWRERRHEGGVLIDVKNDRIVTDQLSMPHSPRYFRDQLWVLDSGRGYLCRIDKDTGKTEDVAFCPGFSRGLAFCNNYAIVGLSLPRDGSFSGLSLEGNLKSRDAEPWCGVQIIDLSTGDIVQWLRLSGHIRELFDVTVVPGVKCPMALGINTPEIHNMITFNETFGEL</sequence>
<dbReference type="RefSeq" id="WP_327787289.1">
    <property type="nucleotide sequence ID" value="NZ_JARGEQ010000001.1"/>
</dbReference>
<reference evidence="3 4" key="1">
    <citation type="submission" date="2023-03" db="EMBL/GenBank/DDBJ databases">
        <title>YIM 152171 draft genome.</title>
        <authorList>
            <person name="Yang Z."/>
        </authorList>
    </citation>
    <scope>NUCLEOTIDE SEQUENCE [LARGE SCALE GENOMIC DNA]</scope>
    <source>
        <strain evidence="3 4">YIM 152171</strain>
    </source>
</reference>
<evidence type="ECO:0000256" key="1">
    <source>
        <dbReference type="SAM" id="MobiDB-lite"/>
    </source>
</evidence>
<accession>A0AAP3UZH4</accession>